<dbReference type="RefSeq" id="WP_166669940.1">
    <property type="nucleotide sequence ID" value="NZ_SORI01000001.1"/>
</dbReference>
<reference evidence="3 4" key="1">
    <citation type="submission" date="2019-03" db="EMBL/GenBank/DDBJ databases">
        <title>Genomic Encyclopedia of Type Strains, Phase IV (KMG-IV): sequencing the most valuable type-strain genomes for metagenomic binning, comparative biology and taxonomic classification.</title>
        <authorList>
            <person name="Goeker M."/>
        </authorList>
    </citation>
    <scope>NUCLEOTIDE SEQUENCE [LARGE SCALE GENOMIC DNA]</scope>
    <source>
        <strain evidence="3 4">DSM 25964</strain>
    </source>
</reference>
<proteinExistence type="predicted"/>
<dbReference type="NCBIfam" id="TIGR00229">
    <property type="entry name" value="sensory_box"/>
    <property type="match status" value="1"/>
</dbReference>
<dbReference type="PANTHER" id="PTHR44757:SF2">
    <property type="entry name" value="BIOFILM ARCHITECTURE MAINTENANCE PROTEIN MBAA"/>
    <property type="match status" value="1"/>
</dbReference>
<dbReference type="Proteomes" id="UP000295066">
    <property type="component" value="Unassembled WGS sequence"/>
</dbReference>
<dbReference type="InterPro" id="IPR000160">
    <property type="entry name" value="GGDEF_dom"/>
</dbReference>
<evidence type="ECO:0000313" key="3">
    <source>
        <dbReference type="EMBL" id="TDY65003.1"/>
    </source>
</evidence>
<dbReference type="NCBIfam" id="TIGR00254">
    <property type="entry name" value="GGDEF"/>
    <property type="match status" value="1"/>
</dbReference>
<dbReference type="PROSITE" id="PS50887">
    <property type="entry name" value="GGDEF"/>
    <property type="match status" value="1"/>
</dbReference>
<dbReference type="InterPro" id="IPR000700">
    <property type="entry name" value="PAS-assoc_C"/>
</dbReference>
<dbReference type="PANTHER" id="PTHR44757">
    <property type="entry name" value="DIGUANYLATE CYCLASE DGCP"/>
    <property type="match status" value="1"/>
</dbReference>
<dbReference type="CDD" id="cd01949">
    <property type="entry name" value="GGDEF"/>
    <property type="match status" value="1"/>
</dbReference>
<dbReference type="InterPro" id="IPR000014">
    <property type="entry name" value="PAS"/>
</dbReference>
<dbReference type="SUPFAM" id="SSF55073">
    <property type="entry name" value="Nucleotide cyclase"/>
    <property type="match status" value="1"/>
</dbReference>
<evidence type="ECO:0000259" key="1">
    <source>
        <dbReference type="PROSITE" id="PS50113"/>
    </source>
</evidence>
<dbReference type="Pfam" id="PF08447">
    <property type="entry name" value="PAS_3"/>
    <property type="match status" value="1"/>
</dbReference>
<protein>
    <submittedName>
        <fullName evidence="3">PAS domain S-box-containing protein/diguanylate cyclase (GGDEF)-like protein</fullName>
    </submittedName>
</protein>
<evidence type="ECO:0000259" key="2">
    <source>
        <dbReference type="PROSITE" id="PS50887"/>
    </source>
</evidence>
<dbReference type="Gene3D" id="3.30.70.270">
    <property type="match status" value="1"/>
</dbReference>
<dbReference type="SUPFAM" id="SSF55785">
    <property type="entry name" value="PYP-like sensor domain (PAS domain)"/>
    <property type="match status" value="2"/>
</dbReference>
<dbReference type="InterPro" id="IPR013655">
    <property type="entry name" value="PAS_fold_3"/>
</dbReference>
<gene>
    <name evidence="3" type="ORF">C8D99_101149</name>
</gene>
<comment type="caution">
    <text evidence="3">The sequence shown here is derived from an EMBL/GenBank/DDBJ whole genome shotgun (WGS) entry which is preliminary data.</text>
</comment>
<dbReference type="InterPro" id="IPR043128">
    <property type="entry name" value="Rev_trsase/Diguanyl_cyclase"/>
</dbReference>
<feature type="domain" description="GGDEF" evidence="2">
    <location>
        <begin position="283"/>
        <end position="416"/>
    </location>
</feature>
<dbReference type="Pfam" id="PF08448">
    <property type="entry name" value="PAS_4"/>
    <property type="match status" value="1"/>
</dbReference>
<accession>A0A4R8MG89</accession>
<feature type="domain" description="PAC" evidence="1">
    <location>
        <begin position="74"/>
        <end position="126"/>
    </location>
</feature>
<dbReference type="SMART" id="SM00267">
    <property type="entry name" value="GGDEF"/>
    <property type="match status" value="1"/>
</dbReference>
<sequence length="421" mass="45573">MESCGGVNFEHVVNISPVVSMVWLSGSRDVPCFVSGAIASFGYTPSDFTSGKVRYADIIHPADRDGLDLVPDCASRVYRIAAADGNWRWVSHRVCRLEHSPGVPDEFLWTLADITAHKEADVRLRKNEEDLQALLNAIPAVLLVVAEDGECLRVTGSPDTPLVKEAAGLVGKKVDEVLPPERGSELLIPVKRCIETETPQFFTFEISVGGRTYFQEARVSPFAGSFGGKRSAIVVALDATSRKELEDEIMLQAGHDPLGSPSNRGHFNRKLLFSLADAQRTSSSLAFFMIDLDHFNAVNEAIGRDMADLLLKGVARKIQGACRQDDILYRMEGVNFYLILPKLRNREEAAMTADRILGAVRTAAVGYSGNISLSATIGISLFPENGLDGKTLLRSAETALSSGKTAGGDCFVFAEPAPAGE</sequence>
<keyword evidence="4" id="KW-1185">Reference proteome</keyword>
<dbReference type="InterPro" id="IPR052155">
    <property type="entry name" value="Biofilm_reg_signaling"/>
</dbReference>
<organism evidence="3 4">
    <name type="scientific">Aminivibrio pyruvatiphilus</name>
    <dbReference type="NCBI Taxonomy" id="1005740"/>
    <lineage>
        <taxon>Bacteria</taxon>
        <taxon>Thermotogati</taxon>
        <taxon>Synergistota</taxon>
        <taxon>Synergistia</taxon>
        <taxon>Synergistales</taxon>
        <taxon>Aminobacteriaceae</taxon>
        <taxon>Aminivibrio</taxon>
    </lineage>
</organism>
<dbReference type="Pfam" id="PF00990">
    <property type="entry name" value="GGDEF"/>
    <property type="match status" value="1"/>
</dbReference>
<name>A0A4R8MG89_9BACT</name>
<dbReference type="Gene3D" id="3.30.450.20">
    <property type="entry name" value="PAS domain"/>
    <property type="match status" value="2"/>
</dbReference>
<dbReference type="AlphaFoldDB" id="A0A4R8MG89"/>
<dbReference type="InterPro" id="IPR029787">
    <property type="entry name" value="Nucleotide_cyclase"/>
</dbReference>
<dbReference type="PROSITE" id="PS50113">
    <property type="entry name" value="PAC"/>
    <property type="match status" value="1"/>
</dbReference>
<dbReference type="InterPro" id="IPR035965">
    <property type="entry name" value="PAS-like_dom_sf"/>
</dbReference>
<evidence type="ECO:0000313" key="4">
    <source>
        <dbReference type="Proteomes" id="UP000295066"/>
    </source>
</evidence>
<dbReference type="InterPro" id="IPR013656">
    <property type="entry name" value="PAS_4"/>
</dbReference>
<dbReference type="EMBL" id="SORI01000001">
    <property type="protein sequence ID" value="TDY65003.1"/>
    <property type="molecule type" value="Genomic_DNA"/>
</dbReference>